<feature type="compositionally biased region" description="Basic and acidic residues" evidence="1">
    <location>
        <begin position="1"/>
        <end position="14"/>
    </location>
</feature>
<reference evidence="2" key="1">
    <citation type="submission" date="2022-03" db="EMBL/GenBank/DDBJ databases">
        <authorList>
            <person name="Tunstrom K."/>
        </authorList>
    </citation>
    <scope>NUCLEOTIDE SEQUENCE</scope>
</reference>
<protein>
    <submittedName>
        <fullName evidence="2">Uncharacterized protein</fullName>
    </submittedName>
</protein>
<feature type="region of interest" description="Disordered" evidence="1">
    <location>
        <begin position="1"/>
        <end position="32"/>
    </location>
</feature>
<dbReference type="EMBL" id="CAKOGL010000023">
    <property type="protein sequence ID" value="CAH2101356.1"/>
    <property type="molecule type" value="Genomic_DNA"/>
</dbReference>
<accession>A0AAU9UP95</accession>
<evidence type="ECO:0000256" key="1">
    <source>
        <dbReference type="SAM" id="MobiDB-lite"/>
    </source>
</evidence>
<sequence length="150" mass="16345">MQLRDVDVSEVEDHVEIEDEVPSDSSANQTSEVEEVIGLRRQQRRIGVISSSDSEAEAVPGISGSSASSCIVVSPVRNLRGKNGHKWCSTAFELASSRTQARNIVHVIQGPANNAMNITEVSDCFSNFITADMIHDIVLHTNEEIALKNL</sequence>
<dbReference type="Proteomes" id="UP001153954">
    <property type="component" value="Unassembled WGS sequence"/>
</dbReference>
<evidence type="ECO:0000313" key="3">
    <source>
        <dbReference type="Proteomes" id="UP001153954"/>
    </source>
</evidence>
<proteinExistence type="predicted"/>
<dbReference type="AlphaFoldDB" id="A0AAU9UP95"/>
<name>A0AAU9UP95_EUPED</name>
<gene>
    <name evidence="2" type="ORF">EEDITHA_LOCUS16121</name>
</gene>
<keyword evidence="3" id="KW-1185">Reference proteome</keyword>
<evidence type="ECO:0000313" key="2">
    <source>
        <dbReference type="EMBL" id="CAH2101356.1"/>
    </source>
</evidence>
<organism evidence="2 3">
    <name type="scientific">Euphydryas editha</name>
    <name type="common">Edith's checkerspot</name>
    <dbReference type="NCBI Taxonomy" id="104508"/>
    <lineage>
        <taxon>Eukaryota</taxon>
        <taxon>Metazoa</taxon>
        <taxon>Ecdysozoa</taxon>
        <taxon>Arthropoda</taxon>
        <taxon>Hexapoda</taxon>
        <taxon>Insecta</taxon>
        <taxon>Pterygota</taxon>
        <taxon>Neoptera</taxon>
        <taxon>Endopterygota</taxon>
        <taxon>Lepidoptera</taxon>
        <taxon>Glossata</taxon>
        <taxon>Ditrysia</taxon>
        <taxon>Papilionoidea</taxon>
        <taxon>Nymphalidae</taxon>
        <taxon>Nymphalinae</taxon>
        <taxon>Euphydryas</taxon>
    </lineage>
</organism>
<comment type="caution">
    <text evidence="2">The sequence shown here is derived from an EMBL/GenBank/DDBJ whole genome shotgun (WGS) entry which is preliminary data.</text>
</comment>